<keyword evidence="4" id="KW-1185">Reference proteome</keyword>
<feature type="coiled-coil region" evidence="1">
    <location>
        <begin position="617"/>
        <end position="730"/>
    </location>
</feature>
<accession>A0A923RLC2</accession>
<evidence type="ECO:0000256" key="1">
    <source>
        <dbReference type="SAM" id="Coils"/>
    </source>
</evidence>
<dbReference type="GO" id="GO:0005524">
    <property type="term" value="F:ATP binding"/>
    <property type="evidence" value="ECO:0007669"/>
    <property type="project" value="InterPro"/>
</dbReference>
<sequence length="1119" mass="131785">MEQQTQAYKIFTRIGLNNWHYIDRKVLHLNESINFFTGHSGSGKSTVIDAMQIVLYANTDGRGFFNKAAADDSDRSLIEYLRGMINIGENNQVSYRRNKNFSSTIVLEMKHSITGEKECIGVAFDVETATNEIGRLFFWHKGSMLPGDYRMEDRTMTTGELRDYLQKHFEREEYFYTSNNERFRRNLYDVYLGGLDMEKFPRLFKRAIPFRMNIRLEDFVKEYICMEQDIQIDDMQESVRLYGQMCRKIEAAMVEIGELTRIGEQYGVFMEKKDQLAACVYRREKLRILELREEIEKLQDQMGLWKGDLEEQRRRETEQKTLETDLENQYHEINIQLTDTGYALLEEKLRNAEDALERLKRSEEKWDQLADKLDAWEQVETVSNDTLNRIEKLQAGKITGEELEILKKALAEAHQEADQEQREAASEIRVLAKESKSIQNQLEELYAGKTSYPRELTQARSEIEKELYSRLGKRVPVRILADLLEIRDERWRNAIEGYLAWNKLALIVEPRYVKEAMEIYETLDPKKFWRVSVVDTERVVSEEQRVKPGALAEEVKAGEDYVRAFVNFLLGNVIKCESIDELRRCRIGVTEDCRLYQNYQLRRLNPDNYTKFAYIGEKSKQQRQKELTAQLEKLNRRLETFRGTEEEARKILNLEYLSDTVEEYQNLLRDKKEKQQKEKERLRLQEQMEELNSGIVETLKKKRSEILEHQNAVKEELEKVRRQIWEKERALESGNNSLVEKNGDLIQMERELRGSEQDAQLFAEYLKEYRNPRYGKLLEETEKTIEETEEECERQKSRLVEVRTDYLKNHPQRDFSASTEENGDYEKLLKELQCGELETYREKAGEQARAAVEHFKEDFIYKIRSAIREAYVRRDELNRIIRNLDFGKDRYQFRIGRNKGRDGEFYDMFMDEDLNIDPSTLSTSMNHQMNLFSMNHESKYGSLMNDLIRLFIPPENATAAELEESRKNMEKYADYRTYLSFEMEQIVEGDEQRLVIGLSKMIKKNSGGEGQNPLYIALLASFAQAYRINLSARASRRPAIRLVVLDEAFSKMDAEKVASCIDLIRSLGFQAIISATNDKIQNYIENVDKTFVYANPNKKSISIQEFEKKEFGELVTEEE</sequence>
<reference evidence="3" key="1">
    <citation type="submission" date="2020-08" db="EMBL/GenBank/DDBJ databases">
        <title>Genome public.</title>
        <authorList>
            <person name="Liu C."/>
            <person name="Sun Q."/>
        </authorList>
    </citation>
    <scope>NUCLEOTIDE SEQUENCE</scope>
    <source>
        <strain evidence="3">NSJ-68</strain>
    </source>
</reference>
<keyword evidence="1" id="KW-0175">Coiled coil</keyword>
<feature type="coiled-coil region" evidence="1">
    <location>
        <begin position="281"/>
        <end position="315"/>
    </location>
</feature>
<proteinExistence type="predicted"/>
<comment type="caution">
    <text evidence="3">The sequence shown here is derived from an EMBL/GenBank/DDBJ whole genome shotgun (WGS) entry which is preliminary data.</text>
</comment>
<organism evidence="3 4">
    <name type="scientific">Anaerosacchariphilus hominis</name>
    <dbReference type="NCBI Taxonomy" id="2763017"/>
    <lineage>
        <taxon>Bacteria</taxon>
        <taxon>Bacillati</taxon>
        <taxon>Bacillota</taxon>
        <taxon>Clostridia</taxon>
        <taxon>Lachnospirales</taxon>
        <taxon>Lachnospiraceae</taxon>
        <taxon>Anaerosacchariphilus</taxon>
    </lineage>
</organism>
<dbReference type="RefSeq" id="WP_186873038.1">
    <property type="nucleotide sequence ID" value="NZ_JACOOR010000002.1"/>
</dbReference>
<dbReference type="Gene3D" id="3.40.50.300">
    <property type="entry name" value="P-loop containing nucleotide triphosphate hydrolases"/>
    <property type="match status" value="2"/>
</dbReference>
<dbReference type="Pfam" id="PF06470">
    <property type="entry name" value="SMC_hinge"/>
    <property type="match status" value="1"/>
</dbReference>
<dbReference type="GO" id="GO:0000731">
    <property type="term" value="P:DNA synthesis involved in DNA repair"/>
    <property type="evidence" value="ECO:0007669"/>
    <property type="project" value="TreeGrafter"/>
</dbReference>
<feature type="coiled-coil region" evidence="1">
    <location>
        <begin position="403"/>
        <end position="434"/>
    </location>
</feature>
<evidence type="ECO:0000313" key="3">
    <source>
        <dbReference type="EMBL" id="MBC5659092.1"/>
    </source>
</evidence>
<dbReference type="InterPro" id="IPR027417">
    <property type="entry name" value="P-loop_NTPase"/>
</dbReference>
<name>A0A923RLC2_9FIRM</name>
<dbReference type="GO" id="GO:0006302">
    <property type="term" value="P:double-strand break repair"/>
    <property type="evidence" value="ECO:0007669"/>
    <property type="project" value="TreeGrafter"/>
</dbReference>
<dbReference type="PANTHER" id="PTHR32182:SF0">
    <property type="entry name" value="DNA REPLICATION AND REPAIR PROTEIN RECF"/>
    <property type="match status" value="1"/>
</dbReference>
<evidence type="ECO:0000259" key="2">
    <source>
        <dbReference type="Pfam" id="PF06470"/>
    </source>
</evidence>
<dbReference type="EMBL" id="JACOOR010000002">
    <property type="protein sequence ID" value="MBC5659092.1"/>
    <property type="molecule type" value="Genomic_DNA"/>
</dbReference>
<dbReference type="AlphaFoldDB" id="A0A923RLC2"/>
<evidence type="ECO:0000313" key="4">
    <source>
        <dbReference type="Proteomes" id="UP000649345"/>
    </source>
</evidence>
<feature type="coiled-coil region" evidence="1">
    <location>
        <begin position="771"/>
        <end position="805"/>
    </location>
</feature>
<dbReference type="GO" id="GO:0051276">
    <property type="term" value="P:chromosome organization"/>
    <property type="evidence" value="ECO:0007669"/>
    <property type="project" value="InterPro"/>
</dbReference>
<gene>
    <name evidence="3" type="ORF">H8S44_04815</name>
</gene>
<dbReference type="Pfam" id="PF13558">
    <property type="entry name" value="SbcC_Walker_B"/>
    <property type="match status" value="1"/>
</dbReference>
<protein>
    <submittedName>
        <fullName evidence="3">Chromosome segregation protein SMC</fullName>
    </submittedName>
</protein>
<dbReference type="InterPro" id="IPR010935">
    <property type="entry name" value="SMC_hinge"/>
</dbReference>
<dbReference type="Pfam" id="PF13555">
    <property type="entry name" value="AAA_29"/>
    <property type="match status" value="1"/>
</dbReference>
<dbReference type="GO" id="GO:0005694">
    <property type="term" value="C:chromosome"/>
    <property type="evidence" value="ECO:0007669"/>
    <property type="project" value="InterPro"/>
</dbReference>
<feature type="domain" description="SMC hinge" evidence="2">
    <location>
        <begin position="479"/>
        <end position="581"/>
    </location>
</feature>
<dbReference type="PANTHER" id="PTHR32182">
    <property type="entry name" value="DNA REPLICATION AND REPAIR PROTEIN RECF"/>
    <property type="match status" value="1"/>
</dbReference>
<feature type="coiled-coil region" evidence="1">
    <location>
        <begin position="342"/>
        <end position="379"/>
    </location>
</feature>
<dbReference type="Proteomes" id="UP000649345">
    <property type="component" value="Unassembled WGS sequence"/>
</dbReference>
<dbReference type="SUPFAM" id="SSF52540">
    <property type="entry name" value="P-loop containing nucleoside triphosphate hydrolases"/>
    <property type="match status" value="2"/>
</dbReference>